<dbReference type="AlphaFoldDB" id="A0A0H5NX40"/>
<dbReference type="EMBL" id="LN868939">
    <property type="protein sequence ID" value="CRY79878.1"/>
    <property type="molecule type" value="Genomic_DNA"/>
</dbReference>
<proteinExistence type="predicted"/>
<evidence type="ECO:0000313" key="1">
    <source>
        <dbReference type="EMBL" id="CRY79878.1"/>
    </source>
</evidence>
<organism evidence="1 2">
    <name type="scientific">Nocardia farcinica</name>
    <dbReference type="NCBI Taxonomy" id="37329"/>
    <lineage>
        <taxon>Bacteria</taxon>
        <taxon>Bacillati</taxon>
        <taxon>Actinomycetota</taxon>
        <taxon>Actinomycetes</taxon>
        <taxon>Mycobacteriales</taxon>
        <taxon>Nocardiaceae</taxon>
        <taxon>Nocardia</taxon>
    </lineage>
</organism>
<protein>
    <submittedName>
        <fullName evidence="1">Uncharacterized protein</fullName>
    </submittedName>
</protein>
<gene>
    <name evidence="1" type="ORF">ERS450000_03538</name>
</gene>
<reference evidence="2" key="1">
    <citation type="submission" date="2015-03" db="EMBL/GenBank/DDBJ databases">
        <authorList>
            <consortium name="Pathogen Informatics"/>
        </authorList>
    </citation>
    <scope>NUCLEOTIDE SEQUENCE [LARGE SCALE GENOMIC DNA]</scope>
    <source>
        <strain evidence="2">NCTC11134</strain>
        <plasmid evidence="2">2</plasmid>
    </source>
</reference>
<sequence>MDQASPGVVPQYAKQIADLTREIDELNPKEEVDEVADAASEFADAIQSGKPKRAKKS</sequence>
<name>A0A0H5NX40_NOCFR</name>
<accession>A0A0H5NX40</accession>
<evidence type="ECO:0000313" key="2">
    <source>
        <dbReference type="Proteomes" id="UP000057820"/>
    </source>
</evidence>
<dbReference type="KEGG" id="nfr:ERS450000_03538"/>
<keyword evidence="1" id="KW-0614">Plasmid</keyword>
<geneLocation type="plasmid" evidence="1">
    <name>2</name>
</geneLocation>
<dbReference type="Proteomes" id="UP000057820">
    <property type="component" value="Plasmid 2"/>
</dbReference>